<feature type="non-terminal residue" evidence="1">
    <location>
        <position position="1"/>
    </location>
</feature>
<proteinExistence type="predicted"/>
<dbReference type="Proteomes" id="UP001142393">
    <property type="component" value="Unassembled WGS sequence"/>
</dbReference>
<protein>
    <submittedName>
        <fullName evidence="1">Uncharacterized protein</fullName>
    </submittedName>
</protein>
<gene>
    <name evidence="1" type="ORF">DFH05DRAFT_1403154</name>
</gene>
<sequence>SVHDHPKIATGYKTRLFCSQDSSSKKATKPRQGDNVVHRENIGMERRKVISLRIAHHTAHVPYCDVLLKTEALQIIRDNFHWVTPSSLVPVVQEQYPEATAAQVHSAWTRMSEEIWKKDSAQLPSAKMLLDEFGDDVEVFEAITEDGVHVTN</sequence>
<evidence type="ECO:0000313" key="2">
    <source>
        <dbReference type="Proteomes" id="UP001142393"/>
    </source>
</evidence>
<dbReference type="AlphaFoldDB" id="A0A9W8NVS1"/>
<comment type="caution">
    <text evidence="1">The sequence shown here is derived from an EMBL/GenBank/DDBJ whole genome shotgun (WGS) entry which is preliminary data.</text>
</comment>
<evidence type="ECO:0000313" key="1">
    <source>
        <dbReference type="EMBL" id="KAJ3741762.1"/>
    </source>
</evidence>
<accession>A0A9W8NVS1</accession>
<reference evidence="1 2" key="1">
    <citation type="journal article" date="2023" name="Proc. Natl. Acad. Sci. U.S.A.">
        <title>A global phylogenomic analysis of the shiitake genus Lentinula.</title>
        <authorList>
            <person name="Sierra-Patev S."/>
            <person name="Min B."/>
            <person name="Naranjo-Ortiz M."/>
            <person name="Looney B."/>
            <person name="Konkel Z."/>
            <person name="Slot J.C."/>
            <person name="Sakamoto Y."/>
            <person name="Steenwyk J.L."/>
            <person name="Rokas A."/>
            <person name="Carro J."/>
            <person name="Camarero S."/>
            <person name="Ferreira P."/>
            <person name="Molpeceres G."/>
            <person name="Ruiz-Duenas F.J."/>
            <person name="Serrano A."/>
            <person name="Henrissat B."/>
            <person name="Drula E."/>
            <person name="Hughes K.W."/>
            <person name="Mata J.L."/>
            <person name="Ishikawa N.K."/>
            <person name="Vargas-Isla R."/>
            <person name="Ushijima S."/>
            <person name="Smith C.A."/>
            <person name="Donoghue J."/>
            <person name="Ahrendt S."/>
            <person name="Andreopoulos W."/>
            <person name="He G."/>
            <person name="LaButti K."/>
            <person name="Lipzen A."/>
            <person name="Ng V."/>
            <person name="Riley R."/>
            <person name="Sandor L."/>
            <person name="Barry K."/>
            <person name="Martinez A.T."/>
            <person name="Xiao Y."/>
            <person name="Gibbons J.G."/>
            <person name="Terashima K."/>
            <person name="Grigoriev I.V."/>
            <person name="Hibbett D."/>
        </authorList>
    </citation>
    <scope>NUCLEOTIDE SEQUENCE [LARGE SCALE GENOMIC DNA]</scope>
    <source>
        <strain evidence="1 2">TFB7810</strain>
    </source>
</reference>
<dbReference type="EMBL" id="JANVFU010000011">
    <property type="protein sequence ID" value="KAJ3741762.1"/>
    <property type="molecule type" value="Genomic_DNA"/>
</dbReference>
<keyword evidence="2" id="KW-1185">Reference proteome</keyword>
<organism evidence="1 2">
    <name type="scientific">Lentinula detonsa</name>
    <dbReference type="NCBI Taxonomy" id="2804962"/>
    <lineage>
        <taxon>Eukaryota</taxon>
        <taxon>Fungi</taxon>
        <taxon>Dikarya</taxon>
        <taxon>Basidiomycota</taxon>
        <taxon>Agaricomycotina</taxon>
        <taxon>Agaricomycetes</taxon>
        <taxon>Agaricomycetidae</taxon>
        <taxon>Agaricales</taxon>
        <taxon>Marasmiineae</taxon>
        <taxon>Omphalotaceae</taxon>
        <taxon>Lentinula</taxon>
    </lineage>
</organism>
<name>A0A9W8NVS1_9AGAR</name>